<dbReference type="RefSeq" id="WP_305894157.1">
    <property type="nucleotide sequence ID" value="NZ_JAUZVZ010000016.1"/>
</dbReference>
<name>A0ABT9H0R9_9GAMM</name>
<dbReference type="InterPro" id="IPR014942">
    <property type="entry name" value="AbiEii"/>
</dbReference>
<dbReference type="Pfam" id="PF08843">
    <property type="entry name" value="AbiEii"/>
    <property type="match status" value="1"/>
</dbReference>
<keyword evidence="2" id="KW-1185">Reference proteome</keyword>
<dbReference type="Proteomes" id="UP001231616">
    <property type="component" value="Unassembled WGS sequence"/>
</dbReference>
<sequence>MPSYQRKRHQLIATCLENFNSEYLAEHNIMFGGGTRIALEFDEYRESVDIDFLCKDKNAYRAVRQQVTNLSLGDLVRTDFNYGRKIIFDRYGVRTFIVVAGVNIKLEFVAFDNYQLKPDIEAPLFPVPYINHESCFVTKLLANADRLGVKPYKDIFDIVVMCSYLGEIPQVSLLEAYSHYGKNEIDQSLKSGLVQLTKDPTAYAEAAAGMGVNAAYFTNVILPCANKMLLAASSRLLAPTVR</sequence>
<comment type="caution">
    <text evidence="1">The sequence shown here is derived from an EMBL/GenBank/DDBJ whole genome shotgun (WGS) entry which is preliminary data.</text>
</comment>
<keyword evidence="1" id="KW-0808">Transferase</keyword>
<reference evidence="1 2" key="1">
    <citation type="submission" date="2023-08" db="EMBL/GenBank/DDBJ databases">
        <authorList>
            <person name="Joshi A."/>
            <person name="Thite S."/>
        </authorList>
    </citation>
    <scope>NUCLEOTIDE SEQUENCE [LARGE SCALE GENOMIC DNA]</scope>
    <source>
        <strain evidence="1 2">AC40</strain>
    </source>
</reference>
<proteinExistence type="predicted"/>
<evidence type="ECO:0000313" key="1">
    <source>
        <dbReference type="EMBL" id="MDP4536891.1"/>
    </source>
</evidence>
<dbReference type="GO" id="GO:0016740">
    <property type="term" value="F:transferase activity"/>
    <property type="evidence" value="ECO:0007669"/>
    <property type="project" value="UniProtKB-KW"/>
</dbReference>
<dbReference type="EMBL" id="JAUZVZ010000016">
    <property type="protein sequence ID" value="MDP4536891.1"/>
    <property type="molecule type" value="Genomic_DNA"/>
</dbReference>
<gene>
    <name evidence="1" type="ORF">Q3O60_11875</name>
</gene>
<organism evidence="1 2">
    <name type="scientific">Alkalimonas collagenimarina</name>
    <dbReference type="NCBI Taxonomy" id="400390"/>
    <lineage>
        <taxon>Bacteria</taxon>
        <taxon>Pseudomonadati</taxon>
        <taxon>Pseudomonadota</taxon>
        <taxon>Gammaproteobacteria</taxon>
        <taxon>Alkalimonas</taxon>
    </lineage>
</organism>
<evidence type="ECO:0000313" key="2">
    <source>
        <dbReference type="Proteomes" id="UP001231616"/>
    </source>
</evidence>
<accession>A0ABT9H0R9</accession>
<protein>
    <submittedName>
        <fullName evidence="1">Nucleotidyl transferase AbiEii/AbiGii toxin family protein</fullName>
    </submittedName>
</protein>